<sequence>MKIVIWTNIRANIWTNIKANNMSENALVDNSNCAAIFDFDGTLLDSLDVWDKIDEESFAKRGIKVPPDFADSTATMTPRQVADYVIERFGFTDSPEYLMQEWQDMAFDAYAKHLPLRKGAKNYVDYLHKTGAKMVLITTLSRSLCVPALKRTDLYDYFDLMIFGENLESNAKNSPKTYIDLANKIGVKPSDCTVFEDSATALKSARLAGMKTCGVVDLINGDFDFAPKSLS</sequence>
<keyword evidence="1" id="KW-0378">Hydrolase</keyword>
<name>A0A133NP19_GARVA</name>
<dbReference type="InterPro" id="IPR006439">
    <property type="entry name" value="HAD-SF_hydro_IA"/>
</dbReference>
<dbReference type="InterPro" id="IPR041492">
    <property type="entry name" value="HAD_2"/>
</dbReference>
<dbReference type="CDD" id="cd07505">
    <property type="entry name" value="HAD_BPGM-like"/>
    <property type="match status" value="1"/>
</dbReference>
<dbReference type="Pfam" id="PF13419">
    <property type="entry name" value="HAD_2"/>
    <property type="match status" value="1"/>
</dbReference>
<dbReference type="Gene3D" id="1.10.150.240">
    <property type="entry name" value="Putative phosphatase, domain 2"/>
    <property type="match status" value="1"/>
</dbReference>
<dbReference type="SFLD" id="SFLDG01129">
    <property type="entry name" value="C1.5:_HAD__Beta-PGM__Phosphata"/>
    <property type="match status" value="1"/>
</dbReference>
<dbReference type="PANTHER" id="PTHR18901:SF38">
    <property type="entry name" value="PSEUDOURIDINE-5'-PHOSPHATASE"/>
    <property type="match status" value="1"/>
</dbReference>
<reference evidence="1" key="1">
    <citation type="submission" date="2016-01" db="EMBL/GenBank/DDBJ databases">
        <authorList>
            <person name="Oliw E.H."/>
        </authorList>
    </citation>
    <scope>NUCLEOTIDE SEQUENCE [LARGE SCALE GENOMIC DNA]</scope>
    <source>
        <strain evidence="1">GED7760B</strain>
    </source>
</reference>
<dbReference type="NCBIfam" id="TIGR01509">
    <property type="entry name" value="HAD-SF-IA-v3"/>
    <property type="match status" value="1"/>
</dbReference>
<dbReference type="Gene3D" id="3.40.50.1000">
    <property type="entry name" value="HAD superfamily/HAD-like"/>
    <property type="match status" value="1"/>
</dbReference>
<dbReference type="AlphaFoldDB" id="A0A133NP19"/>
<comment type="caution">
    <text evidence="1">The sequence shown here is derived from an EMBL/GenBank/DDBJ whole genome shotgun (WGS) entry which is preliminary data.</text>
</comment>
<dbReference type="PATRIC" id="fig|2702.99.peg.752"/>
<organism evidence="1">
    <name type="scientific">Gardnerella vaginalis</name>
    <dbReference type="NCBI Taxonomy" id="2702"/>
    <lineage>
        <taxon>Bacteria</taxon>
        <taxon>Bacillati</taxon>
        <taxon>Actinomycetota</taxon>
        <taxon>Actinomycetes</taxon>
        <taxon>Bifidobacteriales</taxon>
        <taxon>Bifidobacteriaceae</taxon>
        <taxon>Gardnerella</taxon>
    </lineage>
</organism>
<accession>A0A133NP19</accession>
<dbReference type="InterPro" id="IPR036412">
    <property type="entry name" value="HAD-like_sf"/>
</dbReference>
<dbReference type="EMBL" id="LRQA01000040">
    <property type="protein sequence ID" value="KXA17988.1"/>
    <property type="molecule type" value="Genomic_DNA"/>
</dbReference>
<evidence type="ECO:0000313" key="1">
    <source>
        <dbReference type="EMBL" id="KXA17988.1"/>
    </source>
</evidence>
<dbReference type="SUPFAM" id="SSF56784">
    <property type="entry name" value="HAD-like"/>
    <property type="match status" value="1"/>
</dbReference>
<protein>
    <submittedName>
        <fullName evidence="1">HAD hydrolase, family IA, variant 3</fullName>
    </submittedName>
</protein>
<dbReference type="InterPro" id="IPR023214">
    <property type="entry name" value="HAD_sf"/>
</dbReference>
<dbReference type="InterPro" id="IPR023198">
    <property type="entry name" value="PGP-like_dom2"/>
</dbReference>
<dbReference type="PANTHER" id="PTHR18901">
    <property type="entry name" value="2-DEOXYGLUCOSE-6-PHOSPHATE PHOSPHATASE 2"/>
    <property type="match status" value="1"/>
</dbReference>
<dbReference type="Proteomes" id="UP000070558">
    <property type="component" value="Unassembled WGS sequence"/>
</dbReference>
<dbReference type="SFLD" id="SFLDS00003">
    <property type="entry name" value="Haloacid_Dehalogenase"/>
    <property type="match status" value="1"/>
</dbReference>
<dbReference type="GO" id="GO:0016791">
    <property type="term" value="F:phosphatase activity"/>
    <property type="evidence" value="ECO:0007669"/>
    <property type="project" value="TreeGrafter"/>
</dbReference>
<gene>
    <name evidence="1" type="ORF">HMPREF3216_00772</name>
</gene>
<proteinExistence type="predicted"/>